<dbReference type="Gene3D" id="1.10.357.10">
    <property type="entry name" value="Tetracycline Repressor, domain 2"/>
    <property type="match status" value="1"/>
</dbReference>
<dbReference type="GO" id="GO:0003700">
    <property type="term" value="F:DNA-binding transcription factor activity"/>
    <property type="evidence" value="ECO:0007669"/>
    <property type="project" value="TreeGrafter"/>
</dbReference>
<name>A0A2Z3HZJ1_9CAUL</name>
<keyword evidence="2 4" id="KW-0238">DNA-binding</keyword>
<dbReference type="PANTHER" id="PTHR30055">
    <property type="entry name" value="HTH-TYPE TRANSCRIPTIONAL REGULATOR RUTR"/>
    <property type="match status" value="1"/>
</dbReference>
<accession>A0A2Z3HZJ1</accession>
<dbReference type="RefSeq" id="WP_110449557.1">
    <property type="nucleotide sequence ID" value="NZ_CP029479.1"/>
</dbReference>
<feature type="domain" description="HTH tetR-type" evidence="5">
    <location>
        <begin position="13"/>
        <end position="73"/>
    </location>
</feature>
<keyword evidence="3" id="KW-0804">Transcription</keyword>
<evidence type="ECO:0000256" key="2">
    <source>
        <dbReference type="ARBA" id="ARBA00023125"/>
    </source>
</evidence>
<proteinExistence type="predicted"/>
<dbReference type="GO" id="GO:0000976">
    <property type="term" value="F:transcription cis-regulatory region binding"/>
    <property type="evidence" value="ECO:0007669"/>
    <property type="project" value="TreeGrafter"/>
</dbReference>
<keyword evidence="7" id="KW-1185">Reference proteome</keyword>
<evidence type="ECO:0000256" key="3">
    <source>
        <dbReference type="ARBA" id="ARBA00023163"/>
    </source>
</evidence>
<evidence type="ECO:0000256" key="1">
    <source>
        <dbReference type="ARBA" id="ARBA00023015"/>
    </source>
</evidence>
<keyword evidence="1" id="KW-0805">Transcription regulation</keyword>
<feature type="DNA-binding region" description="H-T-H motif" evidence="4">
    <location>
        <begin position="36"/>
        <end position="55"/>
    </location>
</feature>
<sequence>MTSRPRYRGLRRTSNREALMLAAEELLGGRAASAVSVDEIVDRAGVAKGTFYNHFSSKEDLGWQLAQAIRLEVRDRIADRKVVSSDPAVHLAIAVILFLDLARRRPNRARILSILLSQVSDADAEPNSRVRQTLDAGRSVGRFRFGSIDAAMIAVIGIVSAGIQSLVDHEVPDAGERIASLAAHALASLGLSREDADDVVGHPLLAGLVQD</sequence>
<evidence type="ECO:0000313" key="6">
    <source>
        <dbReference type="EMBL" id="AWM76988.1"/>
    </source>
</evidence>
<evidence type="ECO:0000313" key="7">
    <source>
        <dbReference type="Proteomes" id="UP000247763"/>
    </source>
</evidence>
<evidence type="ECO:0000256" key="4">
    <source>
        <dbReference type="PROSITE-ProRule" id="PRU00335"/>
    </source>
</evidence>
<protein>
    <recommendedName>
        <fullName evidence="5">HTH tetR-type domain-containing protein</fullName>
    </recommendedName>
</protein>
<evidence type="ECO:0000259" key="5">
    <source>
        <dbReference type="PROSITE" id="PS50977"/>
    </source>
</evidence>
<dbReference type="PANTHER" id="PTHR30055:SF234">
    <property type="entry name" value="HTH-TYPE TRANSCRIPTIONAL REGULATOR BETI"/>
    <property type="match status" value="1"/>
</dbReference>
<dbReference type="EMBL" id="CP029479">
    <property type="protein sequence ID" value="AWM76988.1"/>
    <property type="molecule type" value="Genomic_DNA"/>
</dbReference>
<dbReference type="PRINTS" id="PR00455">
    <property type="entry name" value="HTHTETR"/>
</dbReference>
<dbReference type="AlphaFoldDB" id="A0A2Z3HZJ1"/>
<reference evidence="7" key="1">
    <citation type="submission" date="2018-05" db="EMBL/GenBank/DDBJ databases">
        <title>Genome sequencing of Phenylobacterium sp. HYN0004.</title>
        <authorList>
            <person name="Yi H."/>
            <person name="Baek C."/>
        </authorList>
    </citation>
    <scope>NUCLEOTIDE SEQUENCE [LARGE SCALE GENOMIC DNA]</scope>
    <source>
        <strain evidence="7">HYN0004</strain>
    </source>
</reference>
<dbReference type="Proteomes" id="UP000247763">
    <property type="component" value="Chromosome"/>
</dbReference>
<dbReference type="SUPFAM" id="SSF46689">
    <property type="entry name" value="Homeodomain-like"/>
    <property type="match status" value="1"/>
</dbReference>
<dbReference type="InterPro" id="IPR001647">
    <property type="entry name" value="HTH_TetR"/>
</dbReference>
<dbReference type="InterPro" id="IPR009057">
    <property type="entry name" value="Homeodomain-like_sf"/>
</dbReference>
<dbReference type="KEGG" id="phb:HYN04_03995"/>
<gene>
    <name evidence="6" type="ORF">HYN04_03995</name>
</gene>
<dbReference type="Pfam" id="PF00440">
    <property type="entry name" value="TetR_N"/>
    <property type="match status" value="1"/>
</dbReference>
<dbReference type="InterPro" id="IPR050109">
    <property type="entry name" value="HTH-type_TetR-like_transc_reg"/>
</dbReference>
<dbReference type="PROSITE" id="PS50977">
    <property type="entry name" value="HTH_TETR_2"/>
    <property type="match status" value="1"/>
</dbReference>
<organism evidence="6 7">
    <name type="scientific">Phenylobacterium parvum</name>
    <dbReference type="NCBI Taxonomy" id="2201350"/>
    <lineage>
        <taxon>Bacteria</taxon>
        <taxon>Pseudomonadati</taxon>
        <taxon>Pseudomonadota</taxon>
        <taxon>Alphaproteobacteria</taxon>
        <taxon>Caulobacterales</taxon>
        <taxon>Caulobacteraceae</taxon>
        <taxon>Phenylobacterium</taxon>
    </lineage>
</organism>
<dbReference type="OrthoDB" id="3218408at2"/>